<dbReference type="InterPro" id="IPR001584">
    <property type="entry name" value="Integrase_cat-core"/>
</dbReference>
<dbReference type="Proteomes" id="UP000539111">
    <property type="component" value="Unassembled WGS sequence"/>
</dbReference>
<organism evidence="3 4">
    <name type="scientific">Spelaeicoccus albus</name>
    <dbReference type="NCBI Taxonomy" id="1280376"/>
    <lineage>
        <taxon>Bacteria</taxon>
        <taxon>Bacillati</taxon>
        <taxon>Actinomycetota</taxon>
        <taxon>Actinomycetes</taxon>
        <taxon>Micrococcales</taxon>
        <taxon>Brevibacteriaceae</taxon>
        <taxon>Spelaeicoccus</taxon>
    </lineage>
</organism>
<keyword evidence="4" id="KW-1185">Reference proteome</keyword>
<dbReference type="Pfam" id="PF00665">
    <property type="entry name" value="rve"/>
    <property type="match status" value="1"/>
</dbReference>
<sequence length="379" mass="41465">MADTLGDAPSESTLLRHFRTLDIPTGTREVFGRFEADYPNELWVGDGLHGPRIGGRKTYLFAFLDDHSRLIVTGRWAFAEDSVRLSAALRPALQSRGIPGTVYVDNGSAFADESLARTCARLGIRLTHSKPYRPQGRGKIERFFNTVTSQFLTEITPTGANKTDDITPAGTGSTPSLSGTTVSSIDELNALFMSWVEVVYHQSIHSTTGQTPIDRWTAGWTHRQPDRRHPDVIVEAFRWSATRTVTKSATVSLQSNTYQVDPLLVGQRIELTYDPFDLTGPIAVQAVGVPAGEAVLSEIRRHVHHKAARAAADADTGAVNVTSGIDYLRMVETRHKDTITAAPIHYHHAIDNTEPAADTAPAVGQATTTDELATKEENR</sequence>
<accession>A0A7Z0D3K2</accession>
<feature type="domain" description="Integrase catalytic" evidence="2">
    <location>
        <begin position="35"/>
        <end position="220"/>
    </location>
</feature>
<dbReference type="PROSITE" id="PS50994">
    <property type="entry name" value="INTEGRASE"/>
    <property type="match status" value="1"/>
</dbReference>
<dbReference type="InterPro" id="IPR015378">
    <property type="entry name" value="Transposase-like_Mu_C"/>
</dbReference>
<dbReference type="GO" id="GO:0015074">
    <property type="term" value="P:DNA integration"/>
    <property type="evidence" value="ECO:0007669"/>
    <property type="project" value="InterPro"/>
</dbReference>
<dbReference type="GO" id="GO:0003676">
    <property type="term" value="F:nucleic acid binding"/>
    <property type="evidence" value="ECO:0007669"/>
    <property type="project" value="InterPro"/>
</dbReference>
<evidence type="ECO:0000259" key="2">
    <source>
        <dbReference type="PROSITE" id="PS50994"/>
    </source>
</evidence>
<feature type="region of interest" description="Disordered" evidence="1">
    <location>
        <begin position="358"/>
        <end position="379"/>
    </location>
</feature>
<protein>
    <submittedName>
        <fullName evidence="3">Putative transposase</fullName>
    </submittedName>
</protein>
<evidence type="ECO:0000313" key="3">
    <source>
        <dbReference type="EMBL" id="NYI68235.1"/>
    </source>
</evidence>
<proteinExistence type="predicted"/>
<reference evidence="3 4" key="1">
    <citation type="submission" date="2020-07" db="EMBL/GenBank/DDBJ databases">
        <title>Sequencing the genomes of 1000 actinobacteria strains.</title>
        <authorList>
            <person name="Klenk H.-P."/>
        </authorList>
    </citation>
    <scope>NUCLEOTIDE SEQUENCE [LARGE SCALE GENOMIC DNA]</scope>
    <source>
        <strain evidence="3 4">DSM 26341</strain>
    </source>
</reference>
<dbReference type="PANTHER" id="PTHR35004">
    <property type="entry name" value="TRANSPOSASE RV3428C-RELATED"/>
    <property type="match status" value="1"/>
</dbReference>
<feature type="region of interest" description="Disordered" evidence="1">
    <location>
        <begin position="158"/>
        <end position="179"/>
    </location>
</feature>
<dbReference type="AlphaFoldDB" id="A0A7Z0D3K2"/>
<feature type="compositionally biased region" description="Low complexity" evidence="1">
    <location>
        <begin position="167"/>
        <end position="179"/>
    </location>
</feature>
<dbReference type="EMBL" id="JACBZP010000001">
    <property type="protein sequence ID" value="NYI68235.1"/>
    <property type="molecule type" value="Genomic_DNA"/>
</dbReference>
<name>A0A7Z0D3K2_9MICO</name>
<evidence type="ECO:0000313" key="4">
    <source>
        <dbReference type="Proteomes" id="UP000539111"/>
    </source>
</evidence>
<dbReference type="SUPFAM" id="SSF53098">
    <property type="entry name" value="Ribonuclease H-like"/>
    <property type="match status" value="1"/>
</dbReference>
<dbReference type="InterPro" id="IPR036397">
    <property type="entry name" value="RNaseH_sf"/>
</dbReference>
<dbReference type="Gene3D" id="3.30.420.10">
    <property type="entry name" value="Ribonuclease H-like superfamily/Ribonuclease H"/>
    <property type="match status" value="1"/>
</dbReference>
<dbReference type="Pfam" id="PF09299">
    <property type="entry name" value="Mu-transpos_C"/>
    <property type="match status" value="1"/>
</dbReference>
<dbReference type="PANTHER" id="PTHR35004:SF6">
    <property type="entry name" value="TRANSPOSASE"/>
    <property type="match status" value="1"/>
</dbReference>
<evidence type="ECO:0000256" key="1">
    <source>
        <dbReference type="SAM" id="MobiDB-lite"/>
    </source>
</evidence>
<dbReference type="InterPro" id="IPR012337">
    <property type="entry name" value="RNaseH-like_sf"/>
</dbReference>
<gene>
    <name evidence="3" type="ORF">BJY26_002541</name>
</gene>
<comment type="caution">
    <text evidence="3">The sequence shown here is derived from an EMBL/GenBank/DDBJ whole genome shotgun (WGS) entry which is preliminary data.</text>
</comment>
<dbReference type="RefSeq" id="WP_179428613.1">
    <property type="nucleotide sequence ID" value="NZ_JACBZP010000001.1"/>
</dbReference>